<dbReference type="InterPro" id="IPR017189">
    <property type="entry name" value="CTP-phospocholine_CTT"/>
</dbReference>
<name>A0A1D7XMI1_9CLOT</name>
<dbReference type="OrthoDB" id="9803871at2"/>
<dbReference type="PIRSF" id="PIRSF037382">
    <property type="entry name" value="CCT_LicC"/>
    <property type="match status" value="1"/>
</dbReference>
<keyword evidence="1 4" id="KW-0808">Transferase</keyword>
<dbReference type="Gene3D" id="3.90.550.10">
    <property type="entry name" value="Spore Coat Polysaccharide Biosynthesis Protein SpsA, Chain A"/>
    <property type="match status" value="1"/>
</dbReference>
<dbReference type="Pfam" id="PF00483">
    <property type="entry name" value="NTP_transferase"/>
    <property type="match status" value="1"/>
</dbReference>
<dbReference type="PANTHER" id="PTHR43584:SF5">
    <property type="entry name" value="PROTEIN LICC"/>
    <property type="match status" value="1"/>
</dbReference>
<dbReference type="Proteomes" id="UP000094652">
    <property type="component" value="Chromosome"/>
</dbReference>
<evidence type="ECO:0000313" key="5">
    <source>
        <dbReference type="Proteomes" id="UP000094652"/>
    </source>
</evidence>
<dbReference type="InterPro" id="IPR005835">
    <property type="entry name" value="NTP_transferase_dom"/>
</dbReference>
<dbReference type="RefSeq" id="WP_069680669.1">
    <property type="nucleotide sequence ID" value="NZ_CP017253.2"/>
</dbReference>
<organism evidence="4 5">
    <name type="scientific">Clostridium taeniosporum</name>
    <dbReference type="NCBI Taxonomy" id="394958"/>
    <lineage>
        <taxon>Bacteria</taxon>
        <taxon>Bacillati</taxon>
        <taxon>Bacillota</taxon>
        <taxon>Clostridia</taxon>
        <taxon>Eubacteriales</taxon>
        <taxon>Clostridiaceae</taxon>
        <taxon>Clostridium</taxon>
    </lineage>
</organism>
<sequence length="232" mass="26972">MRAILVAAGMGTRLRPLTNTIPKSLIEVNGISLLERQILNLREIGIDEIIVLTGYLHEKFDDLVKKYDLIKIVNDKYDVYNNIYTMYLAKDYLQDAFVIDADNYINKNFLPNKRPDNSEYYSACKENIVGEWILRYDENNKLQRVDIGKEGDEPSYIMSGASYWSKKDGKIIAQRIDEKVKCGDFKNLYWDDIVVENLNDLEVYVNKIGSNDIFEIDSIKDLEYLKNKLSIK</sequence>
<evidence type="ECO:0000256" key="2">
    <source>
        <dbReference type="ARBA" id="ARBA00022695"/>
    </source>
</evidence>
<dbReference type="SUPFAM" id="SSF53448">
    <property type="entry name" value="Nucleotide-diphospho-sugar transferases"/>
    <property type="match status" value="1"/>
</dbReference>
<dbReference type="InterPro" id="IPR029044">
    <property type="entry name" value="Nucleotide-diphossugar_trans"/>
</dbReference>
<gene>
    <name evidence="4" type="ORF">BGI42_12690</name>
</gene>
<evidence type="ECO:0000256" key="1">
    <source>
        <dbReference type="ARBA" id="ARBA00022679"/>
    </source>
</evidence>
<dbReference type="CDD" id="cd02523">
    <property type="entry name" value="PC_cytidylyltransferase"/>
    <property type="match status" value="1"/>
</dbReference>
<dbReference type="GO" id="GO:0016779">
    <property type="term" value="F:nucleotidyltransferase activity"/>
    <property type="evidence" value="ECO:0007669"/>
    <property type="project" value="UniProtKB-KW"/>
</dbReference>
<dbReference type="InterPro" id="IPR050065">
    <property type="entry name" value="GlmU-like"/>
</dbReference>
<dbReference type="AlphaFoldDB" id="A0A1D7XMI1"/>
<keyword evidence="2 4" id="KW-0548">Nucleotidyltransferase</keyword>
<proteinExistence type="predicted"/>
<dbReference type="STRING" id="394958.BGI42_12690"/>
<evidence type="ECO:0000313" key="4">
    <source>
        <dbReference type="EMBL" id="AOR24542.1"/>
    </source>
</evidence>
<dbReference type="PANTHER" id="PTHR43584">
    <property type="entry name" value="NUCLEOTIDYL TRANSFERASE"/>
    <property type="match status" value="1"/>
</dbReference>
<accession>A0A1D7XMI1</accession>
<feature type="domain" description="Nucleotidyl transferase" evidence="3">
    <location>
        <begin position="3"/>
        <end position="71"/>
    </location>
</feature>
<protein>
    <submittedName>
        <fullName evidence="4">CTP--phosphocholine cytidylyltransferase</fullName>
    </submittedName>
</protein>
<reference evidence="5" key="1">
    <citation type="submission" date="2016-09" db="EMBL/GenBank/DDBJ databases">
        <title>Genomics of Clostridium taeniosporum, an organism which forms endospores with ribbon-like appendages.</title>
        <authorList>
            <person name="Walker J.R."/>
        </authorList>
    </citation>
    <scope>NUCLEOTIDE SEQUENCE [LARGE SCALE GENOMIC DNA]</scope>
    <source>
        <strain evidence="5">1/k</strain>
    </source>
</reference>
<dbReference type="KEGG" id="ctae:BGI42_12690"/>
<dbReference type="EMBL" id="CP017253">
    <property type="protein sequence ID" value="AOR24542.1"/>
    <property type="molecule type" value="Genomic_DNA"/>
</dbReference>
<keyword evidence="5" id="KW-1185">Reference proteome</keyword>
<evidence type="ECO:0000259" key="3">
    <source>
        <dbReference type="Pfam" id="PF00483"/>
    </source>
</evidence>